<protein>
    <recommendedName>
        <fullName evidence="2">Transglycosylase SLT domain-containing protein</fullName>
    </recommendedName>
</protein>
<reference evidence="3 4" key="1">
    <citation type="submission" date="2018-01" db="EMBL/GenBank/DDBJ databases">
        <authorList>
            <person name="Grinwald M.F."/>
            <person name="Tasoff P."/>
            <person name="Simpson K.F."/>
            <person name="Vasser A."/>
            <person name="Shaffer C.D."/>
            <person name="Weston-Hafer K.A."/>
            <person name="Russell D.A."/>
            <person name="Pope W.H."/>
            <person name="Jacobs-Sera D."/>
            <person name="Hendrix R.W."/>
            <person name="Hatfull G.F."/>
        </authorList>
    </citation>
    <scope>NUCLEOTIDE SEQUENCE [LARGE SCALE GENOMIC DNA]</scope>
</reference>
<dbReference type="Pfam" id="PF01464">
    <property type="entry name" value="SLT"/>
    <property type="match status" value="1"/>
</dbReference>
<organism evidence="3 4">
    <name type="scientific">Streptomyces phage BillNye</name>
    <dbReference type="NCBI Taxonomy" id="2079426"/>
    <lineage>
        <taxon>Viruses</taxon>
        <taxon>Duplodnaviria</taxon>
        <taxon>Heunggongvirae</taxon>
        <taxon>Uroviricota</taxon>
        <taxon>Caudoviricetes</taxon>
        <taxon>Stanwilliamsviridae</taxon>
        <taxon>Loccivirinae</taxon>
        <taxon>Wilnyevirus</taxon>
        <taxon>Wilnyevirus billnye</taxon>
    </lineage>
</organism>
<evidence type="ECO:0000313" key="3">
    <source>
        <dbReference type="EMBL" id="AVD99216.1"/>
    </source>
</evidence>
<dbReference type="Gene3D" id="1.10.530.10">
    <property type="match status" value="1"/>
</dbReference>
<dbReference type="OrthoDB" id="16762at10239"/>
<dbReference type="EMBL" id="MG757153">
    <property type="protein sequence ID" value="AVD99216.1"/>
    <property type="molecule type" value="Genomic_DNA"/>
</dbReference>
<sequence length="222" mass="24605">MKKSVSIIASLMLIGTSFSAVAASDDEPSKRPVAIERQTTHVSRDYVRPTLVVDDIVEAKRAMQKSLEDQRVAAEKKREKERAERAAAREAAHKKAEAERAEKARQQKREQQKNKVPAPREKTYSEPTGGIKGYAARLVGQSQFGCLNNLFNRESGWNPYAANPSSGAYGIPQALPGSKMASAGSDWRTNPYTQVRWGVSYIKSRYGTPCSAWAHSQSVGWY</sequence>
<feature type="region of interest" description="Disordered" evidence="1">
    <location>
        <begin position="64"/>
        <end position="129"/>
    </location>
</feature>
<evidence type="ECO:0000256" key="1">
    <source>
        <dbReference type="SAM" id="MobiDB-lite"/>
    </source>
</evidence>
<dbReference type="SUPFAM" id="SSF53955">
    <property type="entry name" value="Lysozyme-like"/>
    <property type="match status" value="1"/>
</dbReference>
<feature type="region of interest" description="Disordered" evidence="1">
    <location>
        <begin position="22"/>
        <end position="41"/>
    </location>
</feature>
<feature type="compositionally biased region" description="Basic and acidic residues" evidence="1">
    <location>
        <begin position="64"/>
        <end position="124"/>
    </location>
</feature>
<keyword evidence="4" id="KW-1185">Reference proteome</keyword>
<name>A0A2L1IVL5_9CAUD</name>
<evidence type="ECO:0000259" key="2">
    <source>
        <dbReference type="Pfam" id="PF01464"/>
    </source>
</evidence>
<accession>A0A2L1IVL5</accession>
<evidence type="ECO:0000313" key="4">
    <source>
        <dbReference type="Proteomes" id="UP000241925"/>
    </source>
</evidence>
<feature type="domain" description="Transglycosylase SLT" evidence="2">
    <location>
        <begin position="150"/>
        <end position="209"/>
    </location>
</feature>
<dbReference type="InterPro" id="IPR023346">
    <property type="entry name" value="Lysozyme-like_dom_sf"/>
</dbReference>
<dbReference type="InterPro" id="IPR008258">
    <property type="entry name" value="Transglycosylase_SLT_dom_1"/>
</dbReference>
<dbReference type="Proteomes" id="UP000241925">
    <property type="component" value="Segment"/>
</dbReference>
<proteinExistence type="predicted"/>
<feature type="compositionally biased region" description="Basic and acidic residues" evidence="1">
    <location>
        <begin position="27"/>
        <end position="41"/>
    </location>
</feature>
<gene>
    <name evidence="3" type="ORF">SEA_BILLNYE_14</name>
</gene>